<accession>A0A7S1ZEX4</accession>
<dbReference type="Pfam" id="PF09127">
    <property type="entry name" value="Leuk-A4-hydro_C"/>
    <property type="match status" value="1"/>
</dbReference>
<feature type="active site" description="Proton donor" evidence="9">
    <location>
        <position position="391"/>
    </location>
</feature>
<organism evidence="14">
    <name type="scientific">Ditylum brightwellii</name>
    <dbReference type="NCBI Taxonomy" id="49249"/>
    <lineage>
        <taxon>Eukaryota</taxon>
        <taxon>Sar</taxon>
        <taxon>Stramenopiles</taxon>
        <taxon>Ochrophyta</taxon>
        <taxon>Bacillariophyta</taxon>
        <taxon>Mediophyceae</taxon>
        <taxon>Lithodesmiophycidae</taxon>
        <taxon>Lithodesmiales</taxon>
        <taxon>Lithodesmiaceae</taxon>
        <taxon>Ditylum</taxon>
    </lineage>
</organism>
<keyword evidence="4" id="KW-0645">Protease</keyword>
<dbReference type="SUPFAM" id="SSF55486">
    <property type="entry name" value="Metalloproteases ('zincins'), catalytic domain"/>
    <property type="match status" value="1"/>
</dbReference>
<dbReference type="InterPro" id="IPR027268">
    <property type="entry name" value="Peptidase_M4/M1_CTD_sf"/>
</dbReference>
<dbReference type="InterPro" id="IPR038502">
    <property type="entry name" value="M1_LTA-4_hydro/amino_C_sf"/>
</dbReference>
<dbReference type="InterPro" id="IPR034015">
    <property type="entry name" value="M1_LTA4H"/>
</dbReference>
<comment type="subcellular location">
    <subcellularLocation>
        <location evidence="1">Cytoplasm</location>
    </subcellularLocation>
</comment>
<evidence type="ECO:0000256" key="9">
    <source>
        <dbReference type="PIRSR" id="PIRSR634015-1"/>
    </source>
</evidence>
<dbReference type="CDD" id="cd09599">
    <property type="entry name" value="M1_LTA4H"/>
    <property type="match status" value="1"/>
</dbReference>
<dbReference type="GO" id="GO:0005829">
    <property type="term" value="C:cytosol"/>
    <property type="evidence" value="ECO:0007669"/>
    <property type="project" value="TreeGrafter"/>
</dbReference>
<keyword evidence="12" id="KW-0812">Transmembrane</keyword>
<evidence type="ECO:0000256" key="10">
    <source>
        <dbReference type="PIRSR" id="PIRSR634015-2"/>
    </source>
</evidence>
<dbReference type="Gene3D" id="1.10.390.10">
    <property type="entry name" value="Neutral Protease Domain 2"/>
    <property type="match status" value="1"/>
</dbReference>
<reference evidence="14" key="1">
    <citation type="submission" date="2021-01" db="EMBL/GenBank/DDBJ databases">
        <authorList>
            <person name="Corre E."/>
            <person name="Pelletier E."/>
            <person name="Niang G."/>
            <person name="Scheremetjew M."/>
            <person name="Finn R."/>
            <person name="Kale V."/>
            <person name="Holt S."/>
            <person name="Cochrane G."/>
            <person name="Meng A."/>
            <person name="Brown T."/>
            <person name="Cohen L."/>
        </authorList>
    </citation>
    <scope>NUCLEOTIDE SEQUENCE</scope>
    <source>
        <strain evidence="14">Pop2</strain>
    </source>
</reference>
<evidence type="ECO:0000256" key="3">
    <source>
        <dbReference type="ARBA" id="ARBA00022490"/>
    </source>
</evidence>
<dbReference type="FunFam" id="3.30.2010.30:FF:000001">
    <property type="entry name" value="Leukotriene A(4) hydrolase"/>
    <property type="match status" value="1"/>
</dbReference>
<evidence type="ECO:0000259" key="13">
    <source>
        <dbReference type="SMART" id="SM01263"/>
    </source>
</evidence>
<dbReference type="Gene3D" id="2.60.40.1730">
    <property type="entry name" value="tricorn interacting facor f3 domain"/>
    <property type="match status" value="1"/>
</dbReference>
<proteinExistence type="inferred from homology"/>
<protein>
    <recommendedName>
        <fullName evidence="13">Peptidase M1 leukotriene A4 hydrolase/aminopeptidase C-terminal domain-containing protein</fullName>
    </recommendedName>
</protein>
<keyword evidence="6" id="KW-0378">Hydrolase</keyword>
<evidence type="ECO:0000256" key="12">
    <source>
        <dbReference type="SAM" id="Phobius"/>
    </source>
</evidence>
<dbReference type="InterPro" id="IPR049980">
    <property type="entry name" value="LTA4H_cat"/>
</dbReference>
<dbReference type="PANTHER" id="PTHR45726:SF3">
    <property type="entry name" value="LEUKOTRIENE A-4 HYDROLASE"/>
    <property type="match status" value="1"/>
</dbReference>
<keyword evidence="5 11" id="KW-0479">Metal-binding</keyword>
<comment type="similarity">
    <text evidence="2">Belongs to the peptidase M1 family.</text>
</comment>
<evidence type="ECO:0000256" key="7">
    <source>
        <dbReference type="ARBA" id="ARBA00022833"/>
    </source>
</evidence>
<keyword evidence="8" id="KW-0482">Metalloprotease</keyword>
<dbReference type="GO" id="GO:0008237">
    <property type="term" value="F:metallopeptidase activity"/>
    <property type="evidence" value="ECO:0007669"/>
    <property type="project" value="UniProtKB-KW"/>
</dbReference>
<dbReference type="AlphaFoldDB" id="A0A7S1ZEX4"/>
<dbReference type="InterPro" id="IPR001930">
    <property type="entry name" value="Peptidase_M1"/>
</dbReference>
<dbReference type="GO" id="GO:0008270">
    <property type="term" value="F:zinc ion binding"/>
    <property type="evidence" value="ECO:0007669"/>
    <property type="project" value="InterPro"/>
</dbReference>
<evidence type="ECO:0000256" key="1">
    <source>
        <dbReference type="ARBA" id="ARBA00004496"/>
    </source>
</evidence>
<keyword evidence="3" id="KW-0963">Cytoplasm</keyword>
<evidence type="ECO:0000256" key="4">
    <source>
        <dbReference type="ARBA" id="ARBA00022670"/>
    </source>
</evidence>
<keyword evidence="12" id="KW-1133">Transmembrane helix</keyword>
<dbReference type="InterPro" id="IPR042097">
    <property type="entry name" value="Aminopeptidase_N-like_N_sf"/>
</dbReference>
<keyword evidence="12" id="KW-0472">Membrane</keyword>
<feature type="transmembrane region" description="Helical" evidence="12">
    <location>
        <begin position="648"/>
        <end position="669"/>
    </location>
</feature>
<dbReference type="Gene3D" id="1.25.40.320">
    <property type="entry name" value="Peptidase M1, leukotriene A4 hydrolase/aminopeptidase C-terminal domain"/>
    <property type="match status" value="1"/>
</dbReference>
<evidence type="ECO:0000256" key="8">
    <source>
        <dbReference type="ARBA" id="ARBA00023049"/>
    </source>
</evidence>
<dbReference type="InterPro" id="IPR014782">
    <property type="entry name" value="Peptidase_M1_dom"/>
</dbReference>
<dbReference type="GO" id="GO:0006508">
    <property type="term" value="P:proteolysis"/>
    <property type="evidence" value="ECO:0007669"/>
    <property type="project" value="UniProtKB-KW"/>
</dbReference>
<dbReference type="InterPro" id="IPR015211">
    <property type="entry name" value="Peptidase_M1_C"/>
</dbReference>
<comment type="cofactor">
    <cofactor evidence="11">
        <name>Zn(2+)</name>
        <dbReference type="ChEBI" id="CHEBI:29105"/>
    </cofactor>
    <text evidence="11">Binds 1 zinc ion per subunit.</text>
</comment>
<feature type="domain" description="Peptidase M1 leukotriene A4 hydrolase/aminopeptidase C-terminal" evidence="13">
    <location>
        <begin position="475"/>
        <end position="626"/>
    </location>
</feature>
<dbReference type="EMBL" id="HBGN01022775">
    <property type="protein sequence ID" value="CAD9336932.1"/>
    <property type="molecule type" value="Transcribed_RNA"/>
</dbReference>
<evidence type="ECO:0000313" key="14">
    <source>
        <dbReference type="EMBL" id="CAD9336932.1"/>
    </source>
</evidence>
<feature type="active site" description="Proton acceptor" evidence="9">
    <location>
        <position position="305"/>
    </location>
</feature>
<name>A0A7S1ZEX4_9STRA</name>
<feature type="binding site" evidence="11">
    <location>
        <position position="327"/>
    </location>
    <ligand>
        <name>Zn(2+)</name>
        <dbReference type="ChEBI" id="CHEBI:29105"/>
        <note>catalytic</note>
    </ligand>
</feature>
<dbReference type="Gene3D" id="3.30.2010.30">
    <property type="match status" value="1"/>
</dbReference>
<evidence type="ECO:0000256" key="2">
    <source>
        <dbReference type="ARBA" id="ARBA00010136"/>
    </source>
</evidence>
<dbReference type="SMART" id="SM01263">
    <property type="entry name" value="Leuk-A4-hydro_C"/>
    <property type="match status" value="1"/>
</dbReference>
<evidence type="ECO:0000256" key="6">
    <source>
        <dbReference type="ARBA" id="ARBA00022801"/>
    </source>
</evidence>
<dbReference type="InterPro" id="IPR016024">
    <property type="entry name" value="ARM-type_fold"/>
</dbReference>
<gene>
    <name evidence="14" type="ORF">DBRI1063_LOCUS14530</name>
</gene>
<dbReference type="SUPFAM" id="SSF48371">
    <property type="entry name" value="ARM repeat"/>
    <property type="match status" value="1"/>
</dbReference>
<feature type="binding site" evidence="11">
    <location>
        <position position="304"/>
    </location>
    <ligand>
        <name>Zn(2+)</name>
        <dbReference type="ChEBI" id="CHEBI:29105"/>
        <note>catalytic</note>
    </ligand>
</feature>
<dbReference type="PANTHER" id="PTHR45726">
    <property type="entry name" value="LEUKOTRIENE A-4 HYDROLASE"/>
    <property type="match status" value="1"/>
</dbReference>
<feature type="binding site" evidence="10">
    <location>
        <begin position="144"/>
        <end position="146"/>
    </location>
    <ligand>
        <name>a peptide</name>
        <dbReference type="ChEBI" id="CHEBI:60466"/>
    </ligand>
</feature>
<dbReference type="SUPFAM" id="SSF63737">
    <property type="entry name" value="Leukotriene A4 hydrolase N-terminal domain"/>
    <property type="match status" value="1"/>
</dbReference>
<feature type="binding site" evidence="10">
    <location>
        <begin position="582"/>
        <end position="584"/>
    </location>
    <ligand>
        <name>a peptide</name>
        <dbReference type="ChEBI" id="CHEBI:60466"/>
    </ligand>
</feature>
<dbReference type="Pfam" id="PF17900">
    <property type="entry name" value="Peptidase_M1_N"/>
    <property type="match status" value="1"/>
</dbReference>
<feature type="binding site" evidence="11">
    <location>
        <position position="308"/>
    </location>
    <ligand>
        <name>Zn(2+)</name>
        <dbReference type="ChEBI" id="CHEBI:29105"/>
        <note>catalytic</note>
    </ligand>
</feature>
<sequence>MVNSTDVDLSTLSNSAETVTTHLEWKASISFEARNMTATALYKVEILDDKATCVQLDTRGLDIQTVSLNGTTVSNWKLGREVKGKDYLGQRLSVPLPVGALLKNSTIDLEISYATSSDGSKCTAAQWLPPSQTAGKIRPFLFTQCQAIHARSIVPCMDCPAVKMTYTAAVTVPRWSTAVMSALGKGYTENEDGTITYCFDQPVPIPSYLLALAVGDIVSCEIGPRCKVWSEPSLLDACEFEFSQTESFLQIAEEITDMPYQWTRYDLLCLPPSFPYGGMENPCLTFVTPTLLAGDRSLATVVAHEIAHSWTGNLVTNRTWSHFWLNEGWTKWLERKIVSKIHNDDRFFDFGAIGGWKELQDDMAILPAAATRLVLDLGDSDPDESYSRVPYEKGFNLLCDLERMIGSDNFLSFTRAYLKKFASITVTSEEFHHFFNSHFEGSTAVSQVALKHFHWEQWLYGEGMPLCCDSKFDRTLSRDAEALAKEWIAYDEKDESVKGKPPSVNISEWTSPQKVCFLDAMMVGLQNREPLNLSTIKAMKDLYGFHETKNCEILYRFCMISVSASDEDLYPVVIRFITTQGRMKYIRPLYRALFATEKGREIAIQEFLKHKDFYHPIAAKMLAVDLGATTYARNISIEDGKDGALSNIPFQTLFIGTVAIVSIGAFVLARRKK</sequence>
<dbReference type="PRINTS" id="PR00756">
    <property type="entry name" value="ALADIPTASE"/>
</dbReference>
<feature type="binding site" evidence="10">
    <location>
        <begin position="275"/>
        <end position="280"/>
    </location>
    <ligand>
        <name>a peptide</name>
        <dbReference type="ChEBI" id="CHEBI:60466"/>
    </ligand>
</feature>
<dbReference type="InterPro" id="IPR045357">
    <property type="entry name" value="Aminopeptidase_N-like_N"/>
</dbReference>
<evidence type="ECO:0000256" key="5">
    <source>
        <dbReference type="ARBA" id="ARBA00022723"/>
    </source>
</evidence>
<keyword evidence="7 11" id="KW-0862">Zinc</keyword>
<dbReference type="Pfam" id="PF01433">
    <property type="entry name" value="Peptidase_M1"/>
    <property type="match status" value="1"/>
</dbReference>
<evidence type="ECO:0000256" key="11">
    <source>
        <dbReference type="PIRSR" id="PIRSR634015-3"/>
    </source>
</evidence>